<dbReference type="InterPro" id="IPR011074">
    <property type="entry name" value="CRAL/TRIO_N_dom"/>
</dbReference>
<dbReference type="CDD" id="cd00170">
    <property type="entry name" value="SEC14"/>
    <property type="match status" value="1"/>
</dbReference>
<accession>A0A4Y2K301</accession>
<dbReference type="GO" id="GO:1902936">
    <property type="term" value="F:phosphatidylinositol bisphosphate binding"/>
    <property type="evidence" value="ECO:0007669"/>
    <property type="project" value="TreeGrafter"/>
</dbReference>
<dbReference type="Gene3D" id="3.40.525.10">
    <property type="entry name" value="CRAL-TRIO lipid binding domain"/>
    <property type="match status" value="1"/>
</dbReference>
<dbReference type="OrthoDB" id="6419400at2759"/>
<protein>
    <submittedName>
        <fullName evidence="2">Alpha-tocopherol transfer protein-like</fullName>
    </submittedName>
</protein>
<dbReference type="SMART" id="SM01100">
    <property type="entry name" value="CRAL_TRIO_N"/>
    <property type="match status" value="1"/>
</dbReference>
<dbReference type="Gene3D" id="1.10.8.20">
    <property type="entry name" value="N-terminal domain of phosphatidylinositol transfer protein sec14p"/>
    <property type="match status" value="1"/>
</dbReference>
<dbReference type="PANTHER" id="PTHR10174">
    <property type="entry name" value="ALPHA-TOCOPHEROL TRANSFER PROTEIN-RELATED"/>
    <property type="match status" value="1"/>
</dbReference>
<dbReference type="Gene3D" id="1.20.5.1200">
    <property type="entry name" value="Alpha-tocopherol transfer"/>
    <property type="match status" value="1"/>
</dbReference>
<gene>
    <name evidence="2" type="primary">TTPAL_16</name>
    <name evidence="2" type="ORF">AVEN_231636_1</name>
</gene>
<dbReference type="AlphaFoldDB" id="A0A4Y2K301"/>
<name>A0A4Y2K301_ARAVE</name>
<evidence type="ECO:0000313" key="3">
    <source>
        <dbReference type="Proteomes" id="UP000499080"/>
    </source>
</evidence>
<evidence type="ECO:0000313" key="2">
    <source>
        <dbReference type="EMBL" id="GBM96557.1"/>
    </source>
</evidence>
<feature type="domain" description="CRAL-TRIO" evidence="1">
    <location>
        <begin position="118"/>
        <end position="269"/>
    </location>
</feature>
<dbReference type="PROSITE" id="PS50191">
    <property type="entry name" value="CRAL_TRIO"/>
    <property type="match status" value="1"/>
</dbReference>
<comment type="caution">
    <text evidence="2">The sequence shown here is derived from an EMBL/GenBank/DDBJ whole genome shotgun (WGS) entry which is preliminary data.</text>
</comment>
<dbReference type="InterPro" id="IPR036273">
    <property type="entry name" value="CRAL/TRIO_N_dom_sf"/>
</dbReference>
<sequence length="293" mass="34677">MSSMNSNTYSQDGKILPFQMDHLPEFFRKKCETELKETPENKKERMQELKTIIAGNAKTNGFNFEDDFLVQYLRHSKYDVQKALKHMQNYVVLRRKYSNLFKSIPDYHLDSKQSAPLIFPLPNRTPDGCMVYITQPGKWNPAKMEYDDFVRSCMMVLLQLMRDPMTQINGLKSIHDFSGTSWRHYMYCTPHKMHFLFYAAIDCIPARYKEIHFINESFVMRAMWAIVRGILSEKIRSRVYFHSKVEELLDFFPPSVLPVEYGGEVQDISMETWLRKANKEHETNTIKGQPNYY</sequence>
<keyword evidence="3" id="KW-1185">Reference proteome</keyword>
<reference evidence="2 3" key="1">
    <citation type="journal article" date="2019" name="Sci. Rep.">
        <title>Orb-weaving spider Araneus ventricosus genome elucidates the spidroin gene catalogue.</title>
        <authorList>
            <person name="Kono N."/>
            <person name="Nakamura H."/>
            <person name="Ohtoshi R."/>
            <person name="Moran D.A.P."/>
            <person name="Shinohara A."/>
            <person name="Yoshida Y."/>
            <person name="Fujiwara M."/>
            <person name="Mori M."/>
            <person name="Tomita M."/>
            <person name="Arakawa K."/>
        </authorList>
    </citation>
    <scope>NUCLEOTIDE SEQUENCE [LARGE SCALE GENOMIC DNA]</scope>
</reference>
<dbReference type="GO" id="GO:0016020">
    <property type="term" value="C:membrane"/>
    <property type="evidence" value="ECO:0007669"/>
    <property type="project" value="TreeGrafter"/>
</dbReference>
<dbReference type="InterPro" id="IPR036865">
    <property type="entry name" value="CRAL-TRIO_dom_sf"/>
</dbReference>
<dbReference type="SUPFAM" id="SSF46938">
    <property type="entry name" value="CRAL/TRIO N-terminal domain"/>
    <property type="match status" value="1"/>
</dbReference>
<organism evidence="2 3">
    <name type="scientific">Araneus ventricosus</name>
    <name type="common">Orbweaver spider</name>
    <name type="synonym">Epeira ventricosa</name>
    <dbReference type="NCBI Taxonomy" id="182803"/>
    <lineage>
        <taxon>Eukaryota</taxon>
        <taxon>Metazoa</taxon>
        <taxon>Ecdysozoa</taxon>
        <taxon>Arthropoda</taxon>
        <taxon>Chelicerata</taxon>
        <taxon>Arachnida</taxon>
        <taxon>Araneae</taxon>
        <taxon>Araneomorphae</taxon>
        <taxon>Entelegynae</taxon>
        <taxon>Araneoidea</taxon>
        <taxon>Araneidae</taxon>
        <taxon>Araneus</taxon>
    </lineage>
</organism>
<dbReference type="InterPro" id="IPR001251">
    <property type="entry name" value="CRAL-TRIO_dom"/>
</dbReference>
<dbReference type="SUPFAM" id="SSF52087">
    <property type="entry name" value="CRAL/TRIO domain"/>
    <property type="match status" value="1"/>
</dbReference>
<proteinExistence type="predicted"/>
<dbReference type="Proteomes" id="UP000499080">
    <property type="component" value="Unassembled WGS sequence"/>
</dbReference>
<dbReference type="EMBL" id="BGPR01004154">
    <property type="protein sequence ID" value="GBM96557.1"/>
    <property type="molecule type" value="Genomic_DNA"/>
</dbReference>
<evidence type="ECO:0000259" key="1">
    <source>
        <dbReference type="PROSITE" id="PS50191"/>
    </source>
</evidence>
<dbReference type="PANTHER" id="PTHR10174:SF208">
    <property type="entry name" value="CRAL-TRIO DOMAIN-CONTAINING PROTEIN DDB_G0278031"/>
    <property type="match status" value="1"/>
</dbReference>
<dbReference type="Pfam" id="PF00650">
    <property type="entry name" value="CRAL_TRIO"/>
    <property type="match status" value="1"/>
</dbReference>
<dbReference type="PRINTS" id="PR00180">
    <property type="entry name" value="CRETINALDHBP"/>
</dbReference>
<dbReference type="SMART" id="SM00516">
    <property type="entry name" value="SEC14"/>
    <property type="match status" value="1"/>
</dbReference>